<evidence type="ECO:0000256" key="1">
    <source>
        <dbReference type="ARBA" id="ARBA00006754"/>
    </source>
</evidence>
<comment type="caution">
    <text evidence="5">The sequence shown here is derived from an EMBL/GenBank/DDBJ whole genome shotgun (WGS) entry which is preliminary data.</text>
</comment>
<dbReference type="PANTHER" id="PTHR33744:SF17">
    <property type="entry name" value="CONSERVED PROTEIN"/>
    <property type="match status" value="1"/>
</dbReference>
<evidence type="ECO:0000313" key="6">
    <source>
        <dbReference type="Proteomes" id="UP000558997"/>
    </source>
</evidence>
<dbReference type="EMBL" id="JACHNF010000001">
    <property type="protein sequence ID" value="MBB5977520.1"/>
    <property type="molecule type" value="Genomic_DNA"/>
</dbReference>
<protein>
    <recommendedName>
        <fullName evidence="7">PucR family transcriptional regulator</fullName>
    </recommendedName>
</protein>
<dbReference type="InterPro" id="IPR025736">
    <property type="entry name" value="PucR_C-HTH_dom"/>
</dbReference>
<dbReference type="InterPro" id="IPR051448">
    <property type="entry name" value="CdaR-like_regulators"/>
</dbReference>
<evidence type="ECO:0000259" key="2">
    <source>
        <dbReference type="Pfam" id="PF07905"/>
    </source>
</evidence>
<sequence>MAEDLGPSLLEVLAPAGSLETEIAGVTIFAAGDELAIGSGELVLGVGLATEAEICEVIARLSVSKAAALMIKVPAEVSEKIRATAQTHGVPVLGLARDASWFHVAVLLHAMLERWLMIDGELHDSNPVGDLFAFANAVSALMDAPVTVEDPASRVLAFSGRQAEADRERIQAVLERRVPPQARQQLEEMGVFRELHRSREPILVPGFDATMVPRVAVAIRAGEEILGSLWVATKEPLSTERLQALADAAELAALHILRQRSAHDLGRRLSAELLRTVLEDGDGASDAAARLGLKPGPLCVLACQPLGTTGATFEADSQRLAISLDLHLTAIHPHSAVAVIGAMVYAVVSISASKTPGHGVSRIQATAADFVARMGDRAPTVIGIGGPAPSRQGVGRSRSEAERTVRVLRDAGRAAVATFDDVYLETVLDQLGDLLDDEQDRRSGPVARLHAYDAENGTDLTDSLSIYLDAFGDVAAAAAAMKVHPNTLRYRLKRIQEIGQVDLDDPRSRLAVLVQLTTLRGRAD</sequence>
<keyword evidence="6" id="KW-1185">Reference proteome</keyword>
<dbReference type="PANTHER" id="PTHR33744">
    <property type="entry name" value="CARBOHYDRATE DIACID REGULATOR"/>
    <property type="match status" value="1"/>
</dbReference>
<evidence type="ECO:0008006" key="7">
    <source>
        <dbReference type="Google" id="ProtNLM"/>
    </source>
</evidence>
<feature type="domain" description="CdaR GGDEF-like" evidence="4">
    <location>
        <begin position="283"/>
        <end position="407"/>
    </location>
</feature>
<reference evidence="5 6" key="1">
    <citation type="submission" date="2020-08" db="EMBL/GenBank/DDBJ databases">
        <title>Sequencing the genomes of 1000 actinobacteria strains.</title>
        <authorList>
            <person name="Klenk H.-P."/>
        </authorList>
    </citation>
    <scope>NUCLEOTIDE SEQUENCE [LARGE SCALE GENOMIC DNA]</scope>
    <source>
        <strain evidence="5 6">DSM 17294</strain>
    </source>
</reference>
<dbReference type="Pfam" id="PF17853">
    <property type="entry name" value="GGDEF_2"/>
    <property type="match status" value="1"/>
</dbReference>
<accession>A0A841DLH6</accession>
<dbReference type="RefSeq" id="WP_184831511.1">
    <property type="nucleotide sequence ID" value="NZ_BAAAVN010000010.1"/>
</dbReference>
<dbReference type="Gene3D" id="1.10.10.2840">
    <property type="entry name" value="PucR C-terminal helix-turn-helix domain"/>
    <property type="match status" value="1"/>
</dbReference>
<gene>
    <name evidence="5" type="ORF">HDA44_000861</name>
</gene>
<dbReference type="InterPro" id="IPR041522">
    <property type="entry name" value="CdaR_GGDEF"/>
</dbReference>
<proteinExistence type="inferred from homology"/>
<feature type="domain" description="Purine catabolism PurC-like" evidence="2">
    <location>
        <begin position="10"/>
        <end position="106"/>
    </location>
</feature>
<dbReference type="AlphaFoldDB" id="A0A841DLH6"/>
<evidence type="ECO:0000313" key="5">
    <source>
        <dbReference type="EMBL" id="MBB5977520.1"/>
    </source>
</evidence>
<dbReference type="InterPro" id="IPR012914">
    <property type="entry name" value="PucR_dom"/>
</dbReference>
<organism evidence="5 6">
    <name type="scientific">Kribbella solani</name>
    <dbReference type="NCBI Taxonomy" id="236067"/>
    <lineage>
        <taxon>Bacteria</taxon>
        <taxon>Bacillati</taxon>
        <taxon>Actinomycetota</taxon>
        <taxon>Actinomycetes</taxon>
        <taxon>Propionibacteriales</taxon>
        <taxon>Kribbellaceae</taxon>
        <taxon>Kribbella</taxon>
    </lineage>
</organism>
<dbReference type="Pfam" id="PF13556">
    <property type="entry name" value="HTH_30"/>
    <property type="match status" value="1"/>
</dbReference>
<dbReference type="InterPro" id="IPR042070">
    <property type="entry name" value="PucR_C-HTH_sf"/>
</dbReference>
<dbReference type="Proteomes" id="UP000558997">
    <property type="component" value="Unassembled WGS sequence"/>
</dbReference>
<evidence type="ECO:0000259" key="4">
    <source>
        <dbReference type="Pfam" id="PF17853"/>
    </source>
</evidence>
<comment type="similarity">
    <text evidence="1">Belongs to the CdaR family.</text>
</comment>
<feature type="domain" description="PucR C-terminal helix-turn-helix" evidence="3">
    <location>
        <begin position="460"/>
        <end position="516"/>
    </location>
</feature>
<dbReference type="Pfam" id="PF07905">
    <property type="entry name" value="PucR"/>
    <property type="match status" value="1"/>
</dbReference>
<evidence type="ECO:0000259" key="3">
    <source>
        <dbReference type="Pfam" id="PF13556"/>
    </source>
</evidence>
<name>A0A841DLH6_9ACTN</name>